<comment type="similarity">
    <text evidence="1 2">Belongs to the outer membrane factor (OMF) (TC 1.B.17) family.</text>
</comment>
<dbReference type="InterPro" id="IPR010131">
    <property type="entry name" value="MdtP/NodT-like"/>
</dbReference>
<protein>
    <submittedName>
        <fullName evidence="3">Efflux transporter outer membrane subunit</fullName>
    </submittedName>
</protein>
<evidence type="ECO:0000313" key="4">
    <source>
        <dbReference type="Proteomes" id="UP000663181"/>
    </source>
</evidence>
<keyword evidence="2" id="KW-0812">Transmembrane</keyword>
<sequence>MLTFCLHAFHNGLQHVHDSTLRKFLRIGGLPRLLPALVLTVLAGCHAAPLPELKPPLPQTWRNAAVSPTNPAQPDLRSWWLAFNDPYLNSLVQRALDHNLDVAAATEHLIAARTLYKHATDKYLPSLKADTNQVIEPNASASYFIAGFDAIWELPFFGAWKSTHRMADGTLDQAHAQLQSAYVTLVADVVRCWVELRTAQEQAQLLTAIRDANREKLRLLQVREGLKLTSPAEVANAEAELGRADMALSDPQRAINANAQQLAALLGQPEPDPAWLDQAGPQPQLGSWQLTSAPPDLLRTRPEIAAAEADVLRAAGEAGIARSDVYPHIGLGSSLDWSLTILHHHRTISSGEGIFSAGPVVDMPLFDWGMRVAQAHAKNHELKAAVYSYRQAVLQGVAETETAMGDLQQLHLREAAAEQVVQALDSSAAAQDKRRSLGLGSTLELQDSLIAQQNAQLSLISARGERDMAYVSLYKALGGAPLPPINIAKENDAPQHKDAP</sequence>
<evidence type="ECO:0000256" key="1">
    <source>
        <dbReference type="ARBA" id="ARBA00007613"/>
    </source>
</evidence>
<name>A0ABX7GW05_9GAMM</name>
<keyword evidence="2" id="KW-0472">Membrane</keyword>
<evidence type="ECO:0000256" key="2">
    <source>
        <dbReference type="RuleBase" id="RU362097"/>
    </source>
</evidence>
<dbReference type="Proteomes" id="UP000663181">
    <property type="component" value="Chromosome"/>
</dbReference>
<dbReference type="EMBL" id="CP064030">
    <property type="protein sequence ID" value="QRN54587.1"/>
    <property type="molecule type" value="Genomic_DNA"/>
</dbReference>
<organism evidence="3 4">
    <name type="scientific">Dyella caseinilytica</name>
    <dbReference type="NCBI Taxonomy" id="1849581"/>
    <lineage>
        <taxon>Bacteria</taxon>
        <taxon>Pseudomonadati</taxon>
        <taxon>Pseudomonadota</taxon>
        <taxon>Gammaproteobacteria</taxon>
        <taxon>Lysobacterales</taxon>
        <taxon>Rhodanobacteraceae</taxon>
        <taxon>Dyella</taxon>
    </lineage>
</organism>
<dbReference type="NCBIfam" id="TIGR01845">
    <property type="entry name" value="outer_NodT"/>
    <property type="match status" value="1"/>
</dbReference>
<evidence type="ECO:0000313" key="3">
    <source>
        <dbReference type="EMBL" id="QRN54587.1"/>
    </source>
</evidence>
<dbReference type="Pfam" id="PF02321">
    <property type="entry name" value="OEP"/>
    <property type="match status" value="2"/>
</dbReference>
<keyword evidence="2" id="KW-0564">Palmitate</keyword>
<dbReference type="PANTHER" id="PTHR30203">
    <property type="entry name" value="OUTER MEMBRANE CATION EFFLUX PROTEIN"/>
    <property type="match status" value="1"/>
</dbReference>
<keyword evidence="4" id="KW-1185">Reference proteome</keyword>
<gene>
    <name evidence="3" type="ORF">ISN74_04285</name>
</gene>
<proteinExistence type="inferred from homology"/>
<comment type="subcellular location">
    <subcellularLocation>
        <location evidence="2">Cell outer membrane</location>
        <topology evidence="2">Lipid-anchor</topology>
    </subcellularLocation>
</comment>
<dbReference type="InterPro" id="IPR003423">
    <property type="entry name" value="OMP_efflux"/>
</dbReference>
<accession>A0ABX7GW05</accession>
<dbReference type="Gene3D" id="1.20.1600.10">
    <property type="entry name" value="Outer membrane efflux proteins (OEP)"/>
    <property type="match status" value="1"/>
</dbReference>
<dbReference type="SUPFAM" id="SSF56954">
    <property type="entry name" value="Outer membrane efflux proteins (OEP)"/>
    <property type="match status" value="1"/>
</dbReference>
<reference evidence="3 4" key="1">
    <citation type="submission" date="2020-10" db="EMBL/GenBank/DDBJ databases">
        <title>Phylogeny of dyella-like bacteria.</title>
        <authorList>
            <person name="Fu J."/>
        </authorList>
    </citation>
    <scope>NUCLEOTIDE SEQUENCE [LARGE SCALE GENOMIC DNA]</scope>
    <source>
        <strain evidence="3 4">DHOB09</strain>
    </source>
</reference>
<dbReference type="Gene3D" id="2.20.200.10">
    <property type="entry name" value="Outer membrane efflux proteins (OEP)"/>
    <property type="match status" value="1"/>
</dbReference>
<keyword evidence="2" id="KW-1134">Transmembrane beta strand</keyword>
<keyword evidence="2" id="KW-0449">Lipoprotein</keyword>